<accession>A0A835DG79</accession>
<dbReference type="AlphaFoldDB" id="A0A835DG79"/>
<evidence type="ECO:0008006" key="6">
    <source>
        <dbReference type="Google" id="ProtNLM"/>
    </source>
</evidence>
<comment type="similarity">
    <text evidence="1 3">Belongs to the UDP-glycosyltransferase family.</text>
</comment>
<dbReference type="InterPro" id="IPR035595">
    <property type="entry name" value="UDP_glycos_trans_CS"/>
</dbReference>
<comment type="caution">
    <text evidence="4">The sequence shown here is derived from an EMBL/GenBank/DDBJ whole genome shotgun (WGS) entry which is preliminary data.</text>
</comment>
<evidence type="ECO:0000256" key="1">
    <source>
        <dbReference type="ARBA" id="ARBA00009995"/>
    </source>
</evidence>
<dbReference type="OMA" id="VIGSMEM"/>
<dbReference type="CDD" id="cd03784">
    <property type="entry name" value="GT1_Gtf-like"/>
    <property type="match status" value="1"/>
</dbReference>
<dbReference type="Proteomes" id="UP000655225">
    <property type="component" value="Unassembled WGS sequence"/>
</dbReference>
<name>A0A835DG79_TETSI</name>
<gene>
    <name evidence="4" type="ORF">HHK36_013160</name>
</gene>
<dbReference type="EMBL" id="JABCRI010000008">
    <property type="protein sequence ID" value="KAF8402208.1"/>
    <property type="molecule type" value="Genomic_DNA"/>
</dbReference>
<dbReference type="GO" id="GO:0008194">
    <property type="term" value="F:UDP-glycosyltransferase activity"/>
    <property type="evidence" value="ECO:0007669"/>
    <property type="project" value="InterPro"/>
</dbReference>
<dbReference type="PROSITE" id="PS00375">
    <property type="entry name" value="UDPGT"/>
    <property type="match status" value="1"/>
</dbReference>
<proteinExistence type="inferred from homology"/>
<dbReference type="Gene3D" id="3.40.50.2000">
    <property type="entry name" value="Glycogen Phosphorylase B"/>
    <property type="match status" value="1"/>
</dbReference>
<evidence type="ECO:0000256" key="2">
    <source>
        <dbReference type="ARBA" id="ARBA00022679"/>
    </source>
</evidence>
<protein>
    <recommendedName>
        <fullName evidence="6">UDP-glycosyltransferases domain-containing protein</fullName>
    </recommendedName>
</protein>
<dbReference type="PANTHER" id="PTHR48045:SF37">
    <property type="entry name" value="UDP-GLYCOSYLTRANSFERASE 92A1-LIKE"/>
    <property type="match status" value="1"/>
</dbReference>
<reference evidence="4 5" key="1">
    <citation type="submission" date="2020-04" db="EMBL/GenBank/DDBJ databases">
        <title>Plant Genome Project.</title>
        <authorList>
            <person name="Zhang R.-G."/>
        </authorList>
    </citation>
    <scope>NUCLEOTIDE SEQUENCE [LARGE SCALE GENOMIC DNA]</scope>
    <source>
        <strain evidence="4">YNK0</strain>
        <tissue evidence="4">Leaf</tissue>
    </source>
</reference>
<dbReference type="OrthoDB" id="5835829at2759"/>
<evidence type="ECO:0000313" key="4">
    <source>
        <dbReference type="EMBL" id="KAF8402208.1"/>
    </source>
</evidence>
<keyword evidence="3" id="KW-0328">Glycosyltransferase</keyword>
<keyword evidence="2 3" id="KW-0808">Transferase</keyword>
<dbReference type="PANTHER" id="PTHR48045">
    <property type="entry name" value="UDP-GLYCOSYLTRANSFERASE 72B1"/>
    <property type="match status" value="1"/>
</dbReference>
<sequence length="172" mass="19337">MVTRRVKERVTGKRQGLLVHKWAPQLEILSHKSTGAFLSHCGWNSALESLCQGVPIIGWPLAGEQAHNSKMLEEEMGVCVELARGVQSTVVRLDVERIIELVVCKKGKGEEMKRKAMEISGKIRDAVREEGNQKGSSLKALEDFQRSILLRKRDEKDLIDSSVKHMPAFYIS</sequence>
<dbReference type="Pfam" id="PF00201">
    <property type="entry name" value="UDPGT"/>
    <property type="match status" value="1"/>
</dbReference>
<dbReference type="InterPro" id="IPR002213">
    <property type="entry name" value="UDP_glucos_trans"/>
</dbReference>
<dbReference type="SUPFAM" id="SSF53756">
    <property type="entry name" value="UDP-Glycosyltransferase/glycogen phosphorylase"/>
    <property type="match status" value="1"/>
</dbReference>
<keyword evidence="5" id="KW-1185">Reference proteome</keyword>
<organism evidence="4 5">
    <name type="scientific">Tetracentron sinense</name>
    <name type="common">Spur-leaf</name>
    <dbReference type="NCBI Taxonomy" id="13715"/>
    <lineage>
        <taxon>Eukaryota</taxon>
        <taxon>Viridiplantae</taxon>
        <taxon>Streptophyta</taxon>
        <taxon>Embryophyta</taxon>
        <taxon>Tracheophyta</taxon>
        <taxon>Spermatophyta</taxon>
        <taxon>Magnoliopsida</taxon>
        <taxon>Trochodendrales</taxon>
        <taxon>Trochodendraceae</taxon>
        <taxon>Tetracentron</taxon>
    </lineage>
</organism>
<evidence type="ECO:0000313" key="5">
    <source>
        <dbReference type="Proteomes" id="UP000655225"/>
    </source>
</evidence>
<evidence type="ECO:0000256" key="3">
    <source>
        <dbReference type="RuleBase" id="RU003718"/>
    </source>
</evidence>